<accession>A0ABQ0YHA7</accession>
<organism evidence="1 2">
    <name type="scientific">Rhodococcus aetherivorans</name>
    <dbReference type="NCBI Taxonomy" id="191292"/>
    <lineage>
        <taxon>Bacteria</taxon>
        <taxon>Bacillati</taxon>
        <taxon>Actinomycetota</taxon>
        <taxon>Actinomycetes</taxon>
        <taxon>Mycobacteriales</taxon>
        <taxon>Nocardiaceae</taxon>
        <taxon>Rhodococcus</taxon>
    </lineage>
</organism>
<dbReference type="EMBL" id="BLAH01000032">
    <property type="protein sequence ID" value="GES35929.1"/>
    <property type="molecule type" value="Genomic_DNA"/>
</dbReference>
<dbReference type="Proteomes" id="UP000325466">
    <property type="component" value="Unassembled WGS sequence"/>
</dbReference>
<reference evidence="1 2" key="1">
    <citation type="journal article" date="2018" name="Biodegradation">
        <title>1,4-Dioxane degradation characteristics of Rhodococcus aetherivorans JCM 14343.</title>
        <authorList>
            <person name="Inoue D."/>
            <person name="Tsunoda T."/>
            <person name="Yamamoto N."/>
            <person name="Ike M."/>
            <person name="Sei K."/>
        </authorList>
    </citation>
    <scope>NUCLEOTIDE SEQUENCE [LARGE SCALE GENOMIC DNA]</scope>
    <source>
        <strain evidence="1 2">JCM 14343</strain>
    </source>
</reference>
<sequence length="112" mass="11145">MTVAAVPGNVPTHNAAFGRIEMTGSCRGPGFVPSNTGRAAVVAAGSGVSAVSAADGTVTDRSAMFPVPTLVADLPLNTEPTWTTRLGAGPEALAAAATVAPFRPPRHGHGDL</sequence>
<name>A0ABQ0YHA7_9NOCA</name>
<keyword evidence="2" id="KW-1185">Reference proteome</keyword>
<keyword evidence="1" id="KW-0012">Acyltransferase</keyword>
<protein>
    <submittedName>
        <fullName evidence="1">Apolipoprotein N-acyltransferase</fullName>
        <ecNumber evidence="1">2.3.1.-</ecNumber>
    </submittedName>
</protein>
<keyword evidence="1" id="KW-0808">Transferase</keyword>
<dbReference type="EC" id="2.3.1.-" evidence="1"/>
<comment type="caution">
    <text evidence="1">The sequence shown here is derived from an EMBL/GenBank/DDBJ whole genome shotgun (WGS) entry which is preliminary data.</text>
</comment>
<gene>
    <name evidence="1" type="ORF">RAJCM14343_1178</name>
</gene>
<proteinExistence type="predicted"/>
<dbReference type="GeneID" id="66838173"/>
<evidence type="ECO:0000313" key="2">
    <source>
        <dbReference type="Proteomes" id="UP000325466"/>
    </source>
</evidence>
<dbReference type="RefSeq" id="WP_010596784.1">
    <property type="nucleotide sequence ID" value="NZ_BLAH01000032.1"/>
</dbReference>
<evidence type="ECO:0000313" key="1">
    <source>
        <dbReference type="EMBL" id="GES35929.1"/>
    </source>
</evidence>
<dbReference type="GO" id="GO:0016746">
    <property type="term" value="F:acyltransferase activity"/>
    <property type="evidence" value="ECO:0007669"/>
    <property type="project" value="UniProtKB-KW"/>
</dbReference>